<feature type="chain" id="PRO_5045359831" description="Low molecular weight antigen MTB12-like C-terminal domain-containing protein" evidence="3">
    <location>
        <begin position="27"/>
        <end position="168"/>
    </location>
</feature>
<dbReference type="RefSeq" id="WP_200172291.1">
    <property type="nucleotide sequence ID" value="NZ_BAABKQ010000001.1"/>
</dbReference>
<feature type="domain" description="Low molecular weight antigen MTB12-like C-terminal" evidence="4">
    <location>
        <begin position="51"/>
        <end position="158"/>
    </location>
</feature>
<evidence type="ECO:0000259" key="4">
    <source>
        <dbReference type="Pfam" id="PF26580"/>
    </source>
</evidence>
<dbReference type="Pfam" id="PF26580">
    <property type="entry name" value="Mtb12_C"/>
    <property type="match status" value="1"/>
</dbReference>
<proteinExistence type="inferred from homology"/>
<evidence type="ECO:0000256" key="2">
    <source>
        <dbReference type="ARBA" id="ARBA00093774"/>
    </source>
</evidence>
<gene>
    <name evidence="5" type="ORF">GCM10023353_34860</name>
</gene>
<protein>
    <recommendedName>
        <fullName evidence="4">Low molecular weight antigen MTB12-like C-terminal domain-containing protein</fullName>
    </recommendedName>
</protein>
<keyword evidence="6" id="KW-1185">Reference proteome</keyword>
<reference evidence="6" key="1">
    <citation type="journal article" date="2019" name="Int. J. Syst. Evol. Microbiol.">
        <title>The Global Catalogue of Microorganisms (GCM) 10K type strain sequencing project: providing services to taxonomists for standard genome sequencing and annotation.</title>
        <authorList>
            <consortium name="The Broad Institute Genomics Platform"/>
            <consortium name="The Broad Institute Genome Sequencing Center for Infectious Disease"/>
            <person name="Wu L."/>
            <person name="Ma J."/>
        </authorList>
    </citation>
    <scope>NUCLEOTIDE SEQUENCE [LARGE SCALE GENOMIC DNA]</scope>
    <source>
        <strain evidence="6">JCM 18542</strain>
    </source>
</reference>
<comment type="similarity">
    <text evidence="2">Belongs to the MTB12 family.</text>
</comment>
<dbReference type="Proteomes" id="UP001500839">
    <property type="component" value="Unassembled WGS sequence"/>
</dbReference>
<dbReference type="PROSITE" id="PS51257">
    <property type="entry name" value="PROKAR_LIPOPROTEIN"/>
    <property type="match status" value="1"/>
</dbReference>
<dbReference type="EMBL" id="BAABKQ010000001">
    <property type="protein sequence ID" value="GAA4823218.1"/>
    <property type="molecule type" value="Genomic_DNA"/>
</dbReference>
<organism evidence="5 6">
    <name type="scientific">Tomitella cavernea</name>
    <dbReference type="NCBI Taxonomy" id="1387982"/>
    <lineage>
        <taxon>Bacteria</taxon>
        <taxon>Bacillati</taxon>
        <taxon>Actinomycetota</taxon>
        <taxon>Actinomycetes</taxon>
        <taxon>Mycobacteriales</taxon>
        <taxon>Tomitella</taxon>
    </lineage>
</organism>
<evidence type="ECO:0000313" key="5">
    <source>
        <dbReference type="EMBL" id="GAA4823218.1"/>
    </source>
</evidence>
<keyword evidence="1 3" id="KW-0732">Signal</keyword>
<name>A0ABP9D1B9_9ACTN</name>
<evidence type="ECO:0000313" key="6">
    <source>
        <dbReference type="Proteomes" id="UP001500839"/>
    </source>
</evidence>
<comment type="caution">
    <text evidence="5">The sequence shown here is derived from an EMBL/GenBank/DDBJ whole genome shotgun (WGS) entry which is preliminary data.</text>
</comment>
<sequence>MLTKPRRPIAVIAVSAACAFTLSACGASEPAATPTTTAGGTTIDDAGNALPAPTAAELQAQFATIIDPAVPAEQKAVLVEGGEDDPAAFDVLAQKLAASPNATMTLSEPVTATGDATVSVPFTATFDGQQSQGDATFVAEDGIWKLSHENACAVLRLMAITSAACPEA</sequence>
<dbReference type="InterPro" id="IPR058644">
    <property type="entry name" value="Mtb12-like_C"/>
</dbReference>
<evidence type="ECO:0000256" key="3">
    <source>
        <dbReference type="SAM" id="SignalP"/>
    </source>
</evidence>
<evidence type="ECO:0000256" key="1">
    <source>
        <dbReference type="ARBA" id="ARBA00022729"/>
    </source>
</evidence>
<feature type="signal peptide" evidence="3">
    <location>
        <begin position="1"/>
        <end position="26"/>
    </location>
</feature>
<accession>A0ABP9D1B9</accession>